<keyword evidence="3" id="KW-1185">Reference proteome</keyword>
<accession>E4XM91</accession>
<feature type="region of interest" description="Disordered" evidence="1">
    <location>
        <begin position="35"/>
        <end position="74"/>
    </location>
</feature>
<evidence type="ECO:0000313" key="3">
    <source>
        <dbReference type="Proteomes" id="UP000001307"/>
    </source>
</evidence>
<dbReference type="AlphaFoldDB" id="E4XM91"/>
<reference evidence="2" key="1">
    <citation type="journal article" date="2010" name="Science">
        <title>Plasticity of animal genome architecture unmasked by rapid evolution of a pelagic tunicate.</title>
        <authorList>
            <person name="Denoeud F."/>
            <person name="Henriet S."/>
            <person name="Mungpakdee S."/>
            <person name="Aury J.M."/>
            <person name="Da Silva C."/>
            <person name="Brinkmann H."/>
            <person name="Mikhaleva J."/>
            <person name="Olsen L.C."/>
            <person name="Jubin C."/>
            <person name="Canestro C."/>
            <person name="Bouquet J.M."/>
            <person name="Danks G."/>
            <person name="Poulain J."/>
            <person name="Campsteijn C."/>
            <person name="Adamski M."/>
            <person name="Cross I."/>
            <person name="Yadetie F."/>
            <person name="Muffato M."/>
            <person name="Louis A."/>
            <person name="Butcher S."/>
            <person name="Tsagkogeorga G."/>
            <person name="Konrad A."/>
            <person name="Singh S."/>
            <person name="Jensen M.F."/>
            <person name="Cong E.H."/>
            <person name="Eikeseth-Otteraa H."/>
            <person name="Noel B."/>
            <person name="Anthouard V."/>
            <person name="Porcel B.M."/>
            <person name="Kachouri-Lafond R."/>
            <person name="Nishino A."/>
            <person name="Ugolini M."/>
            <person name="Chourrout P."/>
            <person name="Nishida H."/>
            <person name="Aasland R."/>
            <person name="Huzurbazar S."/>
            <person name="Westhof E."/>
            <person name="Delsuc F."/>
            <person name="Lehrach H."/>
            <person name="Reinhardt R."/>
            <person name="Weissenbach J."/>
            <person name="Roy S.W."/>
            <person name="Artiguenave F."/>
            <person name="Postlethwait J.H."/>
            <person name="Manak J.R."/>
            <person name="Thompson E.M."/>
            <person name="Jaillon O."/>
            <person name="Du Pasquier L."/>
            <person name="Boudinot P."/>
            <person name="Liberles D.A."/>
            <person name="Volff J.N."/>
            <person name="Philippe H."/>
            <person name="Lenhard B."/>
            <person name="Roest Crollius H."/>
            <person name="Wincker P."/>
            <person name="Chourrout D."/>
        </authorList>
    </citation>
    <scope>NUCLEOTIDE SEQUENCE [LARGE SCALE GENOMIC DNA]</scope>
</reference>
<sequence length="594" mass="67930">MLSSACNSAKDELNDTSLELAKALAEATMWKATTTKSNSQTFEISSRNSDYQENKHDSNEKDKQSLPENQRTDNFDAYIGRDETAWTNTFLEEKTKPLTNRVNVNNLKVSLKIPILENSPSIDKTSSLNDFIDKLRYFRSMNKLSDAETIYSSFEASSRIDIIRELDRETLKDIDKFVKYLRMAHGGSSLKKRSNLESLIQSPIESALSYFKRVIREYYLSKGLEPRDPKDITEKDRQKDIVYHFSRGLRNNTTGTQIRMNRLTTNFEKLGEIANHIDQALEPITSVNNTQLIEQINKLSFKEPANHVNAVDLANVGLVDFMATRAEIATQIKERKADIHVKIEAEARAEIKGMTEASHHIVDRTITGDDLHIEAPEIIEEDRATLTIAIGEGDLTHAAHREVEVRVMTKIERTLGTTEIHEQVEVEKEETQETETDKTREIADRTQESPEQNDDHKLYICQFGVTKQKATDIEHDRMPHYRRSLNMPKLKPETFKINKNLTATQKQEILDLLSEFDSIFARSETDKDPGFREPYMYKIKTSTPAQQPAKFVQTASKYNEELQVVTYNNISTCLNSKMLSNKSSSQTSLTLDLS</sequence>
<evidence type="ECO:0000313" key="2">
    <source>
        <dbReference type="EMBL" id="CBY11098.1"/>
    </source>
</evidence>
<dbReference type="EMBL" id="FN653075">
    <property type="protein sequence ID" value="CBY11098.1"/>
    <property type="molecule type" value="Genomic_DNA"/>
</dbReference>
<dbReference type="Proteomes" id="UP000001307">
    <property type="component" value="Unassembled WGS sequence"/>
</dbReference>
<protein>
    <submittedName>
        <fullName evidence="2">Uncharacterized protein</fullName>
    </submittedName>
</protein>
<name>E4XM91_OIKDI</name>
<dbReference type="InParanoid" id="E4XM91"/>
<gene>
    <name evidence="2" type="ORF">GSOID_T00015274001</name>
</gene>
<evidence type="ECO:0000256" key="1">
    <source>
        <dbReference type="SAM" id="MobiDB-lite"/>
    </source>
</evidence>
<organism evidence="2">
    <name type="scientific">Oikopleura dioica</name>
    <name type="common">Tunicate</name>
    <dbReference type="NCBI Taxonomy" id="34765"/>
    <lineage>
        <taxon>Eukaryota</taxon>
        <taxon>Metazoa</taxon>
        <taxon>Chordata</taxon>
        <taxon>Tunicata</taxon>
        <taxon>Appendicularia</taxon>
        <taxon>Copelata</taxon>
        <taxon>Oikopleuridae</taxon>
        <taxon>Oikopleura</taxon>
    </lineage>
</organism>
<feature type="compositionally biased region" description="Basic and acidic residues" evidence="1">
    <location>
        <begin position="50"/>
        <end position="74"/>
    </location>
</feature>
<feature type="compositionally biased region" description="Polar residues" evidence="1">
    <location>
        <begin position="35"/>
        <end position="49"/>
    </location>
</feature>
<proteinExistence type="predicted"/>
<feature type="region of interest" description="Disordered" evidence="1">
    <location>
        <begin position="424"/>
        <end position="453"/>
    </location>
</feature>